<proteinExistence type="inferred from homology"/>
<gene>
    <name evidence="7 9" type="primary">aroA</name>
    <name evidence="9" type="ORF">CCDG5_1830</name>
</gene>
<evidence type="ECO:0000259" key="8">
    <source>
        <dbReference type="Pfam" id="PF00275"/>
    </source>
</evidence>
<comment type="subcellular location">
    <subcellularLocation>
        <location evidence="7">Cytoplasm</location>
    </subcellularLocation>
</comment>
<evidence type="ECO:0000256" key="1">
    <source>
        <dbReference type="ARBA" id="ARBA00004811"/>
    </source>
</evidence>
<comment type="caution">
    <text evidence="7">Lacks conserved residue(s) required for the propagation of feature annotation.</text>
</comment>
<keyword evidence="5 7" id="KW-0057">Aromatic amino acid biosynthesis</keyword>
<dbReference type="NCBIfam" id="TIGR01356">
    <property type="entry name" value="aroA"/>
    <property type="match status" value="1"/>
</dbReference>
<dbReference type="AlphaFoldDB" id="A0A078KRA5"/>
<feature type="binding site" evidence="7">
    <location>
        <position position="163"/>
    </location>
    <ligand>
        <name>3-phosphoshikimate</name>
        <dbReference type="ChEBI" id="CHEBI:145989"/>
    </ligand>
</feature>
<dbReference type="InterPro" id="IPR006264">
    <property type="entry name" value="EPSP_synthase"/>
</dbReference>
<evidence type="ECO:0000256" key="3">
    <source>
        <dbReference type="ARBA" id="ARBA00022605"/>
    </source>
</evidence>
<keyword evidence="7" id="KW-0963">Cytoplasm</keyword>
<name>A0A078KRA5_9FIRM</name>
<dbReference type="UniPathway" id="UPA00053">
    <property type="reaction ID" value="UER00089"/>
</dbReference>
<feature type="binding site" evidence="7">
    <location>
        <position position="22"/>
    </location>
    <ligand>
        <name>3-phosphoshikimate</name>
        <dbReference type="ChEBI" id="CHEBI:145989"/>
    </ligand>
</feature>
<dbReference type="OrthoDB" id="9809920at2"/>
<evidence type="ECO:0000256" key="6">
    <source>
        <dbReference type="ARBA" id="ARBA00044633"/>
    </source>
</evidence>
<comment type="catalytic activity">
    <reaction evidence="6">
        <text>3-phosphoshikimate + phosphoenolpyruvate = 5-O-(1-carboxyvinyl)-3-phosphoshikimate + phosphate</text>
        <dbReference type="Rhea" id="RHEA:21256"/>
        <dbReference type="ChEBI" id="CHEBI:43474"/>
        <dbReference type="ChEBI" id="CHEBI:57701"/>
        <dbReference type="ChEBI" id="CHEBI:58702"/>
        <dbReference type="ChEBI" id="CHEBI:145989"/>
        <dbReference type="EC" id="2.5.1.19"/>
    </reaction>
    <physiologicalReaction direction="left-to-right" evidence="6">
        <dbReference type="Rhea" id="RHEA:21257"/>
    </physiologicalReaction>
</comment>
<feature type="binding site" evidence="7">
    <location>
        <position position="189"/>
    </location>
    <ligand>
        <name>3-phosphoshikimate</name>
        <dbReference type="ChEBI" id="CHEBI:145989"/>
    </ligand>
</feature>
<feature type="binding site" evidence="7">
    <location>
        <position position="397"/>
    </location>
    <ligand>
        <name>phosphoenolpyruvate</name>
        <dbReference type="ChEBI" id="CHEBI:58702"/>
    </ligand>
</feature>
<dbReference type="GO" id="GO:0009423">
    <property type="term" value="P:chorismate biosynthetic process"/>
    <property type="evidence" value="ECO:0007669"/>
    <property type="project" value="UniProtKB-UniRule"/>
</dbReference>
<dbReference type="EC" id="2.5.1.19" evidence="7"/>
<feature type="binding site" evidence="7">
    <location>
        <position position="163"/>
    </location>
    <ligand>
        <name>phosphoenolpyruvate</name>
        <dbReference type="ChEBI" id="CHEBI:58702"/>
    </ligand>
</feature>
<dbReference type="GO" id="GO:0005737">
    <property type="term" value="C:cytoplasm"/>
    <property type="evidence" value="ECO:0007669"/>
    <property type="project" value="UniProtKB-SubCell"/>
</dbReference>
<comment type="similarity">
    <text evidence="2 7">Belongs to the EPSP synthase family.</text>
</comment>
<dbReference type="SUPFAM" id="SSF55205">
    <property type="entry name" value="EPT/RTPC-like"/>
    <property type="match status" value="1"/>
</dbReference>
<reference evidence="10" key="1">
    <citation type="submission" date="2014-07" db="EMBL/GenBank/DDBJ databases">
        <authorList>
            <person name="Wibberg D."/>
        </authorList>
    </citation>
    <scope>NUCLEOTIDE SEQUENCE [LARGE SCALE GENOMIC DNA]</scope>
    <source>
        <strain evidence="10">DG5</strain>
    </source>
</reference>
<dbReference type="PATRIC" id="fig|29343.3.peg.1922"/>
<protein>
    <recommendedName>
        <fullName evidence="7">3-phosphoshikimate 1-carboxyvinyltransferase</fullName>
        <ecNumber evidence="7">2.5.1.19</ecNumber>
    </recommendedName>
    <alternativeName>
        <fullName evidence="7">5-enolpyruvylshikimate-3-phosphate synthase</fullName>
        <shortName evidence="7">EPSP synthase</shortName>
        <shortName evidence="7">EPSPS</shortName>
    </alternativeName>
</protein>
<feature type="binding site" evidence="7">
    <location>
        <position position="371"/>
    </location>
    <ligand>
        <name>phosphoenolpyruvate</name>
        <dbReference type="ChEBI" id="CHEBI:58702"/>
    </ligand>
</feature>
<dbReference type="InterPro" id="IPR036968">
    <property type="entry name" value="Enolpyruvate_Tfrase_sf"/>
</dbReference>
<comment type="function">
    <text evidence="7">Catalyzes the transfer of the enolpyruvyl moiety of phosphoenolpyruvate (PEP) to the 5-hydroxyl of shikimate-3-phosphate (S3P) to produce enolpyruvyl shikimate-3-phosphate and inorganic phosphate.</text>
</comment>
<evidence type="ECO:0000256" key="4">
    <source>
        <dbReference type="ARBA" id="ARBA00022679"/>
    </source>
</evidence>
<keyword evidence="3 7" id="KW-0028">Amino-acid biosynthesis</keyword>
<feature type="binding site" evidence="7">
    <location>
        <position position="298"/>
    </location>
    <ligand>
        <name>3-phosphoshikimate</name>
        <dbReference type="ChEBI" id="CHEBI:145989"/>
    </ligand>
</feature>
<organism evidence="9 10">
    <name type="scientific">[Clostridium] cellulosi</name>
    <dbReference type="NCBI Taxonomy" id="29343"/>
    <lineage>
        <taxon>Bacteria</taxon>
        <taxon>Bacillati</taxon>
        <taxon>Bacillota</taxon>
        <taxon>Clostridia</taxon>
        <taxon>Eubacteriales</taxon>
        <taxon>Oscillospiraceae</taxon>
        <taxon>Oscillospiraceae incertae sedis</taxon>
    </lineage>
</organism>
<evidence type="ECO:0000313" key="9">
    <source>
        <dbReference type="EMBL" id="CDZ24928.1"/>
    </source>
</evidence>
<dbReference type="PANTHER" id="PTHR21090:SF5">
    <property type="entry name" value="PENTAFUNCTIONAL AROM POLYPEPTIDE"/>
    <property type="match status" value="1"/>
</dbReference>
<dbReference type="HAMAP" id="MF_00210">
    <property type="entry name" value="EPSP_synth"/>
    <property type="match status" value="1"/>
</dbReference>
<dbReference type="KEGG" id="ccel:CCDG5_1830"/>
<feature type="binding site" evidence="7">
    <location>
        <position position="21"/>
    </location>
    <ligand>
        <name>3-phosphoshikimate</name>
        <dbReference type="ChEBI" id="CHEBI:145989"/>
    </ligand>
</feature>
<keyword evidence="4 7" id="KW-0808">Transferase</keyword>
<dbReference type="HOGENOM" id="CLU_024321_0_0_9"/>
<feature type="binding site" evidence="7">
    <location>
        <position position="26"/>
    </location>
    <ligand>
        <name>3-phosphoshikimate</name>
        <dbReference type="ChEBI" id="CHEBI:145989"/>
    </ligand>
</feature>
<feature type="binding site" evidence="7">
    <location>
        <position position="329"/>
    </location>
    <ligand>
        <name>phosphoenolpyruvate</name>
        <dbReference type="ChEBI" id="CHEBI:58702"/>
    </ligand>
</feature>
<sequence>MSRAVITPRILKGSITPPPSKSAAHRAIICAALAGGRTEIAPFVMSDDMKATIGAVEALGARVTVSENRITVDGSNTFRTIKPKIDCLESGSTLRFMIPVAAVSGSEITFTGKGRLPERPIGPYLECLPKAGVSCETEGGLPLKISGKLQSGEFSLPGNISSQFITGLLLALPLLPGDSVIKLTTPLESSGYVDLTIDVMERFGVEIECRNGSYFVKGNQKYTACNFQTEADWSQAAFWIAAGALGADISCNGLNPDSKQGDKAMLDVMAKFGAKVTPKGARSGILSGCEIDASQIPDLVPPIAAVAALSKGTTVIRGAQRLRIKESDRLECIAKGLSALGANVEVTADGLIIKGVDELRGGTADGCNDHRIVMALAIAAMRSRGQVIINGCECINKSYPDFFKDYNSLGGSAYVVNDR</sequence>
<keyword evidence="10" id="KW-1185">Reference proteome</keyword>
<feature type="binding site" evidence="7">
    <location>
        <position position="119"/>
    </location>
    <ligand>
        <name>phosphoenolpyruvate</name>
        <dbReference type="ChEBI" id="CHEBI:58702"/>
    </ligand>
</feature>
<dbReference type="InterPro" id="IPR001986">
    <property type="entry name" value="Enolpyruvate_Tfrase_dom"/>
</dbReference>
<dbReference type="GO" id="GO:0003866">
    <property type="term" value="F:3-phosphoshikimate 1-carboxyvinyltransferase activity"/>
    <property type="evidence" value="ECO:0007669"/>
    <property type="project" value="UniProtKB-UniRule"/>
</dbReference>
<dbReference type="CDD" id="cd01556">
    <property type="entry name" value="EPSP_synthase"/>
    <property type="match status" value="1"/>
</dbReference>
<feature type="binding site" evidence="7">
    <location>
        <position position="162"/>
    </location>
    <ligand>
        <name>3-phosphoshikimate</name>
        <dbReference type="ChEBI" id="CHEBI:145989"/>
    </ligand>
</feature>
<comment type="subunit">
    <text evidence="7">Monomer.</text>
</comment>
<dbReference type="GO" id="GO:0009073">
    <property type="term" value="P:aromatic amino acid family biosynthetic process"/>
    <property type="evidence" value="ECO:0007669"/>
    <property type="project" value="UniProtKB-KW"/>
</dbReference>
<evidence type="ECO:0000313" key="10">
    <source>
        <dbReference type="Proteomes" id="UP000032431"/>
    </source>
</evidence>
<dbReference type="Pfam" id="PF00275">
    <property type="entry name" value="EPSP_synthase"/>
    <property type="match status" value="1"/>
</dbReference>
<dbReference type="EMBL" id="LM995447">
    <property type="protein sequence ID" value="CDZ24928.1"/>
    <property type="molecule type" value="Genomic_DNA"/>
</dbReference>
<dbReference type="PIRSF" id="PIRSF000505">
    <property type="entry name" value="EPSPS"/>
    <property type="match status" value="1"/>
</dbReference>
<feature type="binding site" evidence="7">
    <location>
        <position position="161"/>
    </location>
    <ligand>
        <name>3-phosphoshikimate</name>
        <dbReference type="ChEBI" id="CHEBI:145989"/>
    </ligand>
</feature>
<feature type="binding site" evidence="7">
    <location>
        <position position="325"/>
    </location>
    <ligand>
        <name>3-phosphoshikimate</name>
        <dbReference type="ChEBI" id="CHEBI:145989"/>
    </ligand>
</feature>
<evidence type="ECO:0000256" key="2">
    <source>
        <dbReference type="ARBA" id="ARBA00009948"/>
    </source>
</evidence>
<dbReference type="PANTHER" id="PTHR21090">
    <property type="entry name" value="AROM/DEHYDROQUINATE SYNTHASE"/>
    <property type="match status" value="1"/>
</dbReference>
<feature type="binding site" evidence="7">
    <location>
        <position position="91"/>
    </location>
    <ligand>
        <name>phosphoenolpyruvate</name>
        <dbReference type="ChEBI" id="CHEBI:58702"/>
    </ligand>
</feature>
<comment type="pathway">
    <text evidence="1 7">Metabolic intermediate biosynthesis; chorismate biosynthesis; chorismate from D-erythrose 4-phosphate and phosphoenolpyruvate: step 6/7.</text>
</comment>
<feature type="active site" description="Proton acceptor" evidence="7">
    <location>
        <position position="298"/>
    </location>
</feature>
<dbReference type="InterPro" id="IPR013792">
    <property type="entry name" value="RNA3'P_cycl/enolpyr_Trfase_a/b"/>
</dbReference>
<accession>A0A078KRA5</accession>
<dbReference type="Proteomes" id="UP000032431">
    <property type="component" value="Chromosome I"/>
</dbReference>
<dbReference type="GO" id="GO:0008652">
    <property type="term" value="P:amino acid biosynthetic process"/>
    <property type="evidence" value="ECO:0007669"/>
    <property type="project" value="UniProtKB-KW"/>
</dbReference>
<dbReference type="Gene3D" id="3.65.10.10">
    <property type="entry name" value="Enolpyruvate transferase domain"/>
    <property type="match status" value="2"/>
</dbReference>
<evidence type="ECO:0000256" key="7">
    <source>
        <dbReference type="HAMAP-Rule" id="MF_00210"/>
    </source>
</evidence>
<dbReference type="STRING" id="29343.CCDG5_1830"/>
<feature type="binding site" evidence="7">
    <location>
        <position position="21"/>
    </location>
    <ligand>
        <name>phosphoenolpyruvate</name>
        <dbReference type="ChEBI" id="CHEBI:58702"/>
    </ligand>
</feature>
<evidence type="ECO:0000256" key="5">
    <source>
        <dbReference type="ARBA" id="ARBA00023141"/>
    </source>
</evidence>
<feature type="domain" description="Enolpyruvate transferase" evidence="8">
    <location>
        <begin position="9"/>
        <end position="404"/>
    </location>
</feature>